<dbReference type="Pfam" id="PF20030">
    <property type="entry name" value="bpMoxR"/>
    <property type="match status" value="1"/>
</dbReference>
<dbReference type="Pfam" id="PF17868">
    <property type="entry name" value="AAA_lid_8"/>
    <property type="match status" value="1"/>
</dbReference>
<dbReference type="Proteomes" id="UP001310022">
    <property type="component" value="Unassembled WGS sequence"/>
</dbReference>
<dbReference type="EMBL" id="BQKE01000001">
    <property type="protein sequence ID" value="GJM61156.1"/>
    <property type="molecule type" value="Genomic_DNA"/>
</dbReference>
<dbReference type="SMART" id="SM00382">
    <property type="entry name" value="AAA"/>
    <property type="match status" value="1"/>
</dbReference>
<name>A0AAN4VY19_9BACT</name>
<protein>
    <recommendedName>
        <fullName evidence="1">AAA+ ATPase domain-containing protein</fullName>
    </recommendedName>
</protein>
<dbReference type="CDD" id="cd00009">
    <property type="entry name" value="AAA"/>
    <property type="match status" value="1"/>
</dbReference>
<dbReference type="Gene3D" id="3.40.50.300">
    <property type="entry name" value="P-loop containing nucleotide triphosphate hydrolases"/>
    <property type="match status" value="1"/>
</dbReference>
<organism evidence="2 3">
    <name type="scientific">Persicobacter diffluens</name>
    <dbReference type="NCBI Taxonomy" id="981"/>
    <lineage>
        <taxon>Bacteria</taxon>
        <taxon>Pseudomonadati</taxon>
        <taxon>Bacteroidota</taxon>
        <taxon>Cytophagia</taxon>
        <taxon>Cytophagales</taxon>
        <taxon>Persicobacteraceae</taxon>
        <taxon>Persicobacter</taxon>
    </lineage>
</organism>
<dbReference type="RefSeq" id="WP_053405126.1">
    <property type="nucleotide sequence ID" value="NZ_BQKE01000001.1"/>
</dbReference>
<keyword evidence="3" id="KW-1185">Reference proteome</keyword>
<dbReference type="SUPFAM" id="SSF52540">
    <property type="entry name" value="P-loop containing nucleoside triphosphate hydrolases"/>
    <property type="match status" value="1"/>
</dbReference>
<dbReference type="InterPro" id="IPR001270">
    <property type="entry name" value="ClpA/B"/>
</dbReference>
<evidence type="ECO:0000259" key="1">
    <source>
        <dbReference type="SMART" id="SM00382"/>
    </source>
</evidence>
<dbReference type="PANTHER" id="PTHR32204:SF0">
    <property type="entry name" value="ATPASE RAVA"/>
    <property type="match status" value="1"/>
</dbReference>
<dbReference type="PANTHER" id="PTHR32204">
    <property type="entry name" value="ATPASE RAVA"/>
    <property type="match status" value="1"/>
</dbReference>
<proteinExistence type="predicted"/>
<dbReference type="PRINTS" id="PR00300">
    <property type="entry name" value="CLPPROTEASEA"/>
</dbReference>
<feature type="domain" description="AAA+ ATPase" evidence="1">
    <location>
        <begin position="34"/>
        <end position="177"/>
    </location>
</feature>
<evidence type="ECO:0000313" key="3">
    <source>
        <dbReference type="Proteomes" id="UP001310022"/>
    </source>
</evidence>
<gene>
    <name evidence="2" type="ORF">PEDI_17080</name>
</gene>
<dbReference type="InterPro" id="IPR050513">
    <property type="entry name" value="RavA_ATPases"/>
</dbReference>
<dbReference type="InterPro" id="IPR045427">
    <property type="entry name" value="MoxR"/>
</dbReference>
<dbReference type="InterPro" id="IPR003593">
    <property type="entry name" value="AAA+_ATPase"/>
</dbReference>
<accession>A0AAN4VY19</accession>
<reference evidence="2 3" key="1">
    <citation type="submission" date="2021-12" db="EMBL/GenBank/DDBJ databases">
        <title>Genome sequencing of bacteria with rrn-lacking chromosome and rrn-plasmid.</title>
        <authorList>
            <person name="Anda M."/>
            <person name="Iwasaki W."/>
        </authorList>
    </citation>
    <scope>NUCLEOTIDE SEQUENCE [LARGE SCALE GENOMIC DNA]</scope>
    <source>
        <strain evidence="2 3">NBRC 15940</strain>
    </source>
</reference>
<dbReference type="GO" id="GO:0005524">
    <property type="term" value="F:ATP binding"/>
    <property type="evidence" value="ECO:0007669"/>
    <property type="project" value="InterPro"/>
</dbReference>
<comment type="caution">
    <text evidence="2">The sequence shown here is derived from an EMBL/GenBank/DDBJ whole genome shotgun (WGS) entry which is preliminary data.</text>
</comment>
<dbReference type="InterPro" id="IPR041538">
    <property type="entry name" value="RavA-like_AAA_lid"/>
</dbReference>
<dbReference type="InterPro" id="IPR027417">
    <property type="entry name" value="P-loop_NTPase"/>
</dbReference>
<sequence length="507" mass="57981">MLIRDRIKRILESIGEGMFEKEEVTMLGVLSAIAGESIFMLGPPGVGKSMVAKRLKHAFKEGRSFEYLMNRFSTPDEIFGPISIKKLSKEDKYERMTEGYLPGATVVFLDEIWKAGPAIQNALLTVLNEKIYRNGDSEIKVKLQALFSASNELPEENSGLEALWDRFLIRCFVDRILDEDNFYRMITERHTSNTVDLEEELVITQEEIAEWDLAIHEVTIPKNILKTITTIRKTIAKFAQEAKEDETPLYVSDRRWSKIARLLKTAAFLNGRSEVNLADCLLISPCLWSKPSEIEETKKWVSQAIFKVGFPTEFKLHLVEAQIDSFREEVMKTAFEVKKMVENVPQLVNGKYHTIMEFPGFHKNILAEDFELLGGGVQDVQLYSSAGGEQTFKVSKISNTEIEVEVGGHFRKFSLVNVEETVEKHIRIKIGPEVVEILNRQKEEILNYLDKVAIILSEMREQGKDHPMSSIFLTKKQAQAMDFNLQMILKELVARKTEVEKIGMQYG</sequence>
<evidence type="ECO:0000313" key="2">
    <source>
        <dbReference type="EMBL" id="GJM61156.1"/>
    </source>
</evidence>
<dbReference type="AlphaFoldDB" id="A0AAN4VY19"/>